<dbReference type="Proteomes" id="UP001363151">
    <property type="component" value="Unassembled WGS sequence"/>
</dbReference>
<dbReference type="EMBL" id="JBBJCI010000145">
    <property type="protein sequence ID" value="KAK7242367.1"/>
    <property type="molecule type" value="Genomic_DNA"/>
</dbReference>
<keyword evidence="5" id="KW-1185">Reference proteome</keyword>
<dbReference type="Pfam" id="PF12796">
    <property type="entry name" value="Ank_2"/>
    <property type="match status" value="1"/>
</dbReference>
<gene>
    <name evidence="4" type="ORF">SO694_00012345</name>
</gene>
<dbReference type="PANTHER" id="PTHR24171">
    <property type="entry name" value="ANKYRIN REPEAT DOMAIN-CONTAINING PROTEIN 39-RELATED"/>
    <property type="match status" value="1"/>
</dbReference>
<name>A0ABR1G1N6_AURAN</name>
<reference evidence="4 5" key="1">
    <citation type="submission" date="2024-03" db="EMBL/GenBank/DDBJ databases">
        <title>Aureococcus anophagefferens CCMP1851 and Kratosvirus quantuckense: Draft genome of a second virus-susceptible host strain in the model system.</title>
        <authorList>
            <person name="Chase E."/>
            <person name="Truchon A.R."/>
            <person name="Schepens W."/>
            <person name="Wilhelm S.W."/>
        </authorList>
    </citation>
    <scope>NUCLEOTIDE SEQUENCE [LARGE SCALE GENOMIC DNA]</scope>
    <source>
        <strain evidence="4 5">CCMP1851</strain>
    </source>
</reference>
<sequence>MADEMLDVERQVDADGNVYYVNAMAIHDARGRSFLAQVQHDHASGDDLDALVYLSLYGKAVLLLDAGARVDERDERGQTALHEAAVFGRLAICKLLLSRGASLDARDNSGEDPEAVARRNGKTTAADLLSAVRAAGSLRAYVAASRVQLLVLRILCEKGRASSPDTFLARRLFPCEPERRAPLRIHSRYARAALPKELFWHIVQFWRSDRDI</sequence>
<accession>A0ABR1G1N6</accession>
<dbReference type="SUPFAM" id="SSF48403">
    <property type="entry name" value="Ankyrin repeat"/>
    <property type="match status" value="1"/>
</dbReference>
<evidence type="ECO:0000256" key="3">
    <source>
        <dbReference type="PROSITE-ProRule" id="PRU00023"/>
    </source>
</evidence>
<dbReference type="InterPro" id="IPR002110">
    <property type="entry name" value="Ankyrin_rpt"/>
</dbReference>
<organism evidence="4 5">
    <name type="scientific">Aureococcus anophagefferens</name>
    <name type="common">Harmful bloom alga</name>
    <dbReference type="NCBI Taxonomy" id="44056"/>
    <lineage>
        <taxon>Eukaryota</taxon>
        <taxon>Sar</taxon>
        <taxon>Stramenopiles</taxon>
        <taxon>Ochrophyta</taxon>
        <taxon>Pelagophyceae</taxon>
        <taxon>Pelagomonadales</taxon>
        <taxon>Pelagomonadaceae</taxon>
        <taxon>Aureococcus</taxon>
    </lineage>
</organism>
<dbReference type="Gene3D" id="1.25.40.20">
    <property type="entry name" value="Ankyrin repeat-containing domain"/>
    <property type="match status" value="1"/>
</dbReference>
<dbReference type="PROSITE" id="PS50297">
    <property type="entry name" value="ANK_REP_REGION"/>
    <property type="match status" value="1"/>
</dbReference>
<keyword evidence="1" id="KW-0677">Repeat</keyword>
<evidence type="ECO:0000256" key="2">
    <source>
        <dbReference type="ARBA" id="ARBA00023043"/>
    </source>
</evidence>
<proteinExistence type="predicted"/>
<protein>
    <submittedName>
        <fullName evidence="4">Spectrin binding protein</fullName>
    </submittedName>
</protein>
<evidence type="ECO:0000313" key="4">
    <source>
        <dbReference type="EMBL" id="KAK7242367.1"/>
    </source>
</evidence>
<dbReference type="SMART" id="SM00248">
    <property type="entry name" value="ANK"/>
    <property type="match status" value="2"/>
</dbReference>
<evidence type="ECO:0000313" key="5">
    <source>
        <dbReference type="Proteomes" id="UP001363151"/>
    </source>
</evidence>
<dbReference type="PANTHER" id="PTHR24171:SF9">
    <property type="entry name" value="ANKYRIN REPEAT DOMAIN-CONTAINING PROTEIN 39"/>
    <property type="match status" value="1"/>
</dbReference>
<comment type="caution">
    <text evidence="4">The sequence shown here is derived from an EMBL/GenBank/DDBJ whole genome shotgun (WGS) entry which is preliminary data.</text>
</comment>
<evidence type="ECO:0000256" key="1">
    <source>
        <dbReference type="ARBA" id="ARBA00022737"/>
    </source>
</evidence>
<dbReference type="InterPro" id="IPR036770">
    <property type="entry name" value="Ankyrin_rpt-contain_sf"/>
</dbReference>
<feature type="repeat" description="ANK" evidence="3">
    <location>
        <begin position="76"/>
        <end position="108"/>
    </location>
</feature>
<dbReference type="PROSITE" id="PS50088">
    <property type="entry name" value="ANK_REPEAT"/>
    <property type="match status" value="1"/>
</dbReference>
<keyword evidence="2 3" id="KW-0040">ANK repeat</keyword>